<name>Z4WU72_9PORP</name>
<comment type="caution">
    <text evidence="2">The sequence shown here is derived from an EMBL/GenBank/DDBJ whole genome shotgun (WGS) entry which is preliminary data.</text>
</comment>
<sequence length="343" mass="38542">MSSSGRTNMKKILLTLLSLYLLTLTPLWAQVSTPSTPVVRKGARATLETPKAQPSTSRTFVHEEGRIANALQSASWLRSVYRLIDLTTPANAPLYYPEVTTPTRANLFAQICQLYQSGKLRVYEYLDGEEQLDEAHLLPYRDFLDRFHIPYKVEGKGAKEVLTIQPSDLPTTEVKSYYLKEAYLFDEATSTYDRLVLALCPILSTVGDYGAVNMPLFWVEYEALQPYLSDQLIPLSKQNAAKRASLDDFFTLHLYEGEIVRADHLLGRSLVQSSTSAEDLKKEQTRIEDELKAFGSRLFLPDSTLKHRPSTQKAKKVPTPKASPSSKSSKGGRSTTRSIRDRG</sequence>
<dbReference type="Proteomes" id="UP000023482">
    <property type="component" value="Unassembled WGS sequence"/>
</dbReference>
<evidence type="ECO:0000256" key="1">
    <source>
        <dbReference type="SAM" id="MobiDB-lite"/>
    </source>
</evidence>
<feature type="compositionally biased region" description="Low complexity" evidence="1">
    <location>
        <begin position="319"/>
        <end position="337"/>
    </location>
</feature>
<evidence type="ECO:0000313" key="3">
    <source>
        <dbReference type="Proteomes" id="UP000023482"/>
    </source>
</evidence>
<dbReference type="NCBIfam" id="TIGR03523">
    <property type="entry name" value="GldN"/>
    <property type="match status" value="1"/>
</dbReference>
<dbReference type="Pfam" id="PF19841">
    <property type="entry name" value="GldN"/>
    <property type="match status" value="1"/>
</dbReference>
<protein>
    <submittedName>
        <fullName evidence="2">Gliding motility-associated protein GldN</fullName>
    </submittedName>
</protein>
<keyword evidence="3" id="KW-1185">Reference proteome</keyword>
<feature type="region of interest" description="Disordered" evidence="1">
    <location>
        <begin position="300"/>
        <end position="343"/>
    </location>
</feature>
<accession>Z4WU72</accession>
<feature type="compositionally biased region" description="Basic residues" evidence="1">
    <location>
        <begin position="306"/>
        <end position="318"/>
    </location>
</feature>
<organism evidence="2 3">
    <name type="scientific">Porphyromonas catoniae ATCC 51270</name>
    <dbReference type="NCBI Taxonomy" id="887901"/>
    <lineage>
        <taxon>Bacteria</taxon>
        <taxon>Pseudomonadati</taxon>
        <taxon>Bacteroidota</taxon>
        <taxon>Bacteroidia</taxon>
        <taxon>Bacteroidales</taxon>
        <taxon>Porphyromonadaceae</taxon>
        <taxon>Porphyromonas</taxon>
    </lineage>
</organism>
<gene>
    <name evidence="2" type="primary">gldN</name>
    <name evidence="2" type="ORF">HMPREF0636_1288</name>
</gene>
<reference evidence="2 3" key="1">
    <citation type="submission" date="2014-01" db="EMBL/GenBank/DDBJ databases">
        <authorList>
            <person name="Durkin A.S."/>
            <person name="McCorrison J."/>
            <person name="Torralba M."/>
            <person name="Gillis M."/>
            <person name="Haft D.H."/>
            <person name="Methe B."/>
            <person name="Sutton G."/>
            <person name="Nelson K.E."/>
        </authorList>
    </citation>
    <scope>NUCLEOTIDE SEQUENCE [LARGE SCALE GENOMIC DNA]</scope>
    <source>
        <strain evidence="2 3">ATCC 51270</strain>
    </source>
</reference>
<dbReference type="InterPro" id="IPR019847">
    <property type="entry name" value="Gliding_motility_assoc_GldN"/>
</dbReference>
<dbReference type="AlphaFoldDB" id="Z4WU72"/>
<proteinExistence type="predicted"/>
<evidence type="ECO:0000313" key="2">
    <source>
        <dbReference type="EMBL" id="EWC93081.1"/>
    </source>
</evidence>
<dbReference type="PATRIC" id="fig|887901.3.peg.407"/>
<dbReference type="EMBL" id="JDFF01000009">
    <property type="protein sequence ID" value="EWC93081.1"/>
    <property type="molecule type" value="Genomic_DNA"/>
</dbReference>